<accession>A0A161PS77</accession>
<dbReference type="NCBIfam" id="TIGR01558">
    <property type="entry name" value="sm_term_P27"/>
    <property type="match status" value="1"/>
</dbReference>
<reference evidence="1 2" key="1">
    <citation type="submission" date="2016-03" db="EMBL/GenBank/DDBJ databases">
        <title>Comparative genomics of human isolates of Fusobacterium necrophorum.</title>
        <authorList>
            <person name="Jensen A."/>
            <person name="Bank S."/>
            <person name="Andersen P.S."/>
            <person name="Kristensen L.H."/>
            <person name="Prag J."/>
        </authorList>
    </citation>
    <scope>NUCLEOTIDE SEQUENCE [LARGE SCALE GENOMIC DNA]</scope>
    <source>
        <strain evidence="1 2">LS_1264</strain>
    </source>
</reference>
<dbReference type="Pfam" id="PF05119">
    <property type="entry name" value="Terminase_4"/>
    <property type="match status" value="1"/>
</dbReference>
<sequence length="163" mass="18631">MAGRTRKVVDISTGKIGKQAIKNRQEQEKKLKLGREHLEAPKWLSKTGREEFQRVVTEAGKINLLDNLDLGFLAIYCNAYSCYQDVTEKISCNGYLGKRRTANDVYDTVHPLLVVQEKYIKQIMQCSTKLGLATTDRLKLIVPTKEETKENKFIELIKARKQG</sequence>
<dbReference type="AlphaFoldDB" id="A0A161PS77"/>
<dbReference type="KEGG" id="fnf:BSQ88_07875"/>
<dbReference type="RefSeq" id="WP_005957858.1">
    <property type="nucleotide sequence ID" value="NZ_CAXOUE010000018.1"/>
</dbReference>
<evidence type="ECO:0000313" key="1">
    <source>
        <dbReference type="EMBL" id="KYL04794.1"/>
    </source>
</evidence>
<dbReference type="Proteomes" id="UP000075816">
    <property type="component" value="Unassembled WGS sequence"/>
</dbReference>
<dbReference type="EMBL" id="LVEA01000029">
    <property type="protein sequence ID" value="KYL04794.1"/>
    <property type="molecule type" value="Genomic_DNA"/>
</dbReference>
<dbReference type="InterPro" id="IPR006448">
    <property type="entry name" value="Phage_term_ssu_P27"/>
</dbReference>
<dbReference type="eggNOG" id="COG3747">
    <property type="taxonomic scope" value="Bacteria"/>
</dbReference>
<name>A0A161PS77_9FUSO</name>
<gene>
    <name evidence="1" type="ORF">A2J07_10395</name>
</gene>
<organism evidence="1 2">
    <name type="scientific">Fusobacterium necrophorum subsp. funduliforme</name>
    <dbReference type="NCBI Taxonomy" id="143387"/>
    <lineage>
        <taxon>Bacteria</taxon>
        <taxon>Fusobacteriati</taxon>
        <taxon>Fusobacteriota</taxon>
        <taxon>Fusobacteriia</taxon>
        <taxon>Fusobacteriales</taxon>
        <taxon>Fusobacteriaceae</taxon>
        <taxon>Fusobacterium</taxon>
    </lineage>
</organism>
<evidence type="ECO:0000313" key="2">
    <source>
        <dbReference type="Proteomes" id="UP000075816"/>
    </source>
</evidence>
<comment type="caution">
    <text evidence="1">The sequence shown here is derived from an EMBL/GenBank/DDBJ whole genome shotgun (WGS) entry which is preliminary data.</text>
</comment>
<proteinExistence type="predicted"/>
<dbReference type="GeneID" id="75076343"/>
<protein>
    <submittedName>
        <fullName evidence="1">Terminase</fullName>
    </submittedName>
</protein>